<evidence type="ECO:0000313" key="2">
    <source>
        <dbReference type="Proteomes" id="UP000694892"/>
    </source>
</evidence>
<proteinExistence type="predicted"/>
<name>A0A974I1V9_XENLA</name>
<reference evidence="2" key="1">
    <citation type="journal article" date="2016" name="Nature">
        <title>Genome evolution in the allotetraploid frog Xenopus laevis.</title>
        <authorList>
            <person name="Session A.M."/>
            <person name="Uno Y."/>
            <person name="Kwon T."/>
            <person name="Chapman J.A."/>
            <person name="Toyoda A."/>
            <person name="Takahashi S."/>
            <person name="Fukui A."/>
            <person name="Hikosaka A."/>
            <person name="Suzuki A."/>
            <person name="Kondo M."/>
            <person name="van Heeringen S.J."/>
            <person name="Quigley I."/>
            <person name="Heinz S."/>
            <person name="Ogino H."/>
            <person name="Ochi H."/>
            <person name="Hellsten U."/>
            <person name="Lyons J.B."/>
            <person name="Simakov O."/>
            <person name="Putnam N."/>
            <person name="Stites J."/>
            <person name="Kuroki Y."/>
            <person name="Tanaka T."/>
            <person name="Michiue T."/>
            <person name="Watanabe M."/>
            <person name="Bogdanovic O."/>
            <person name="Lister R."/>
            <person name="Georgiou G."/>
            <person name="Paranjpe S.S."/>
            <person name="van Kruijsbergen I."/>
            <person name="Shu S."/>
            <person name="Carlson J."/>
            <person name="Kinoshita T."/>
            <person name="Ohta Y."/>
            <person name="Mawaribuchi S."/>
            <person name="Jenkins J."/>
            <person name="Grimwood J."/>
            <person name="Schmutz J."/>
            <person name="Mitros T."/>
            <person name="Mozaffari S.V."/>
            <person name="Suzuki Y."/>
            <person name="Haramoto Y."/>
            <person name="Yamamoto T.S."/>
            <person name="Takagi C."/>
            <person name="Heald R."/>
            <person name="Miller K."/>
            <person name="Haudenschild C."/>
            <person name="Kitzman J."/>
            <person name="Nakayama T."/>
            <person name="Izutsu Y."/>
            <person name="Robert J."/>
            <person name="Fortriede J."/>
            <person name="Burns K."/>
            <person name="Lotay V."/>
            <person name="Karimi K."/>
            <person name="Yasuoka Y."/>
            <person name="Dichmann D.S."/>
            <person name="Flajnik M.F."/>
            <person name="Houston D.W."/>
            <person name="Shendure J."/>
            <person name="DuPasquier L."/>
            <person name="Vize P.D."/>
            <person name="Zorn A.M."/>
            <person name="Ito M."/>
            <person name="Marcotte E.M."/>
            <person name="Wallingford J.B."/>
            <person name="Ito Y."/>
            <person name="Asashima M."/>
            <person name="Ueno N."/>
            <person name="Matsuda Y."/>
            <person name="Veenstra G.J."/>
            <person name="Fujiyama A."/>
            <person name="Harland R.M."/>
            <person name="Taira M."/>
            <person name="Rokhsar D.S."/>
        </authorList>
    </citation>
    <scope>NUCLEOTIDE SEQUENCE [LARGE SCALE GENOMIC DNA]</scope>
    <source>
        <strain evidence="2">J</strain>
    </source>
</reference>
<accession>A0A974I1V9</accession>
<protein>
    <submittedName>
        <fullName evidence="1">Uncharacterized protein</fullName>
    </submittedName>
</protein>
<dbReference type="AlphaFoldDB" id="A0A974I1V9"/>
<dbReference type="EMBL" id="CM004467">
    <property type="protein sequence ID" value="OCT98343.1"/>
    <property type="molecule type" value="Genomic_DNA"/>
</dbReference>
<sequence>MSYVSSKLKETLKGHNENVIGSSSVTRLEEPLAEEVFQHYSACKIIRTSHFTITNLRSYSSQDSQIVY</sequence>
<organism evidence="1 2">
    <name type="scientific">Xenopus laevis</name>
    <name type="common">African clawed frog</name>
    <dbReference type="NCBI Taxonomy" id="8355"/>
    <lineage>
        <taxon>Eukaryota</taxon>
        <taxon>Metazoa</taxon>
        <taxon>Chordata</taxon>
        <taxon>Craniata</taxon>
        <taxon>Vertebrata</taxon>
        <taxon>Euteleostomi</taxon>
        <taxon>Amphibia</taxon>
        <taxon>Batrachia</taxon>
        <taxon>Anura</taxon>
        <taxon>Pipoidea</taxon>
        <taxon>Pipidae</taxon>
        <taxon>Xenopodinae</taxon>
        <taxon>Xenopus</taxon>
        <taxon>Xenopus</taxon>
    </lineage>
</organism>
<dbReference type="Proteomes" id="UP000694892">
    <property type="component" value="Chromosome 1S"/>
</dbReference>
<gene>
    <name evidence="1" type="ORF">XELAEV_18010574mg</name>
</gene>
<evidence type="ECO:0000313" key="1">
    <source>
        <dbReference type="EMBL" id="OCT98343.1"/>
    </source>
</evidence>